<dbReference type="SUPFAM" id="SSF50044">
    <property type="entry name" value="SH3-domain"/>
    <property type="match status" value="1"/>
</dbReference>
<evidence type="ECO:0000259" key="8">
    <source>
        <dbReference type="PROSITE" id="PS50002"/>
    </source>
</evidence>
<dbReference type="PANTHER" id="PTHR14166">
    <property type="entry name" value="SLIT-ROBO RHO GTPASE ACTIVATING PROTEIN"/>
    <property type="match status" value="1"/>
</dbReference>
<dbReference type="EnsemblMetazoa" id="ADIR009166-RA">
    <property type="protein sequence ID" value="ADIR009166-PA"/>
    <property type="gene ID" value="ADIR009166"/>
</dbReference>
<dbReference type="PROSITE" id="PS50002">
    <property type="entry name" value="SH3"/>
    <property type="match status" value="1"/>
</dbReference>
<dbReference type="InterPro" id="IPR051627">
    <property type="entry name" value="SLIT-ROBO_RhoGAP"/>
</dbReference>
<dbReference type="GO" id="GO:0007165">
    <property type="term" value="P:signal transduction"/>
    <property type="evidence" value="ECO:0007669"/>
    <property type="project" value="InterPro"/>
</dbReference>
<evidence type="ECO:0000256" key="7">
    <source>
        <dbReference type="SAM" id="MobiDB-lite"/>
    </source>
</evidence>
<dbReference type="Gene3D" id="1.20.1270.60">
    <property type="entry name" value="Arfaptin homology (AH) domain/BAR domain"/>
    <property type="match status" value="1"/>
</dbReference>
<feature type="domain" description="F-BAR" evidence="10">
    <location>
        <begin position="18"/>
        <end position="306"/>
    </location>
</feature>
<keyword evidence="1 4" id="KW-0728">SH3 domain</keyword>
<keyword evidence="12" id="KW-1185">Reference proteome</keyword>
<evidence type="ECO:0000259" key="9">
    <source>
        <dbReference type="PROSITE" id="PS50238"/>
    </source>
</evidence>
<dbReference type="SUPFAM" id="SSF103657">
    <property type="entry name" value="BAR/IMD domain-like"/>
    <property type="match status" value="1"/>
</dbReference>
<evidence type="ECO:0000313" key="12">
    <source>
        <dbReference type="Proteomes" id="UP000075884"/>
    </source>
</evidence>
<dbReference type="InterPro" id="IPR036028">
    <property type="entry name" value="SH3-like_dom_sf"/>
</dbReference>
<dbReference type="FunFam" id="1.20.1270.60:FF:000094">
    <property type="entry name" value="SLIT-ROBO Rho GTPase-activating 2 protein"/>
    <property type="match status" value="1"/>
</dbReference>
<evidence type="ECO:0000256" key="5">
    <source>
        <dbReference type="PROSITE-ProRule" id="PRU01077"/>
    </source>
</evidence>
<feature type="domain" description="Rho-GAP" evidence="9">
    <location>
        <begin position="484"/>
        <end position="672"/>
    </location>
</feature>
<protein>
    <recommendedName>
        <fullName evidence="13">SLIT-ROBO Rho GTPase-activating protein 1</fullName>
    </recommendedName>
</protein>
<keyword evidence="2" id="KW-0343">GTPase activation</keyword>
<dbReference type="VEuPathDB" id="VectorBase:ADIR009166"/>
<dbReference type="InterPro" id="IPR008936">
    <property type="entry name" value="Rho_GTPase_activation_prot"/>
</dbReference>
<evidence type="ECO:0000256" key="3">
    <source>
        <dbReference type="ARBA" id="ARBA00023054"/>
    </source>
</evidence>
<accession>A0A182NND1</accession>
<reference evidence="12" key="1">
    <citation type="submission" date="2013-03" db="EMBL/GenBank/DDBJ databases">
        <title>The Genome Sequence of Anopheles dirus WRAIR2.</title>
        <authorList>
            <consortium name="The Broad Institute Genomics Platform"/>
            <person name="Neafsey D.E."/>
            <person name="Walton C."/>
            <person name="Walker B."/>
            <person name="Young S.K."/>
            <person name="Zeng Q."/>
            <person name="Gargeya S."/>
            <person name="Fitzgerald M."/>
            <person name="Haas B."/>
            <person name="Abouelleil A."/>
            <person name="Allen A.W."/>
            <person name="Alvarado L."/>
            <person name="Arachchi H.M."/>
            <person name="Berlin A.M."/>
            <person name="Chapman S.B."/>
            <person name="Gainer-Dewar J."/>
            <person name="Goldberg J."/>
            <person name="Griggs A."/>
            <person name="Gujja S."/>
            <person name="Hansen M."/>
            <person name="Howarth C."/>
            <person name="Imamovic A."/>
            <person name="Ireland A."/>
            <person name="Larimer J."/>
            <person name="McCowan C."/>
            <person name="Murphy C."/>
            <person name="Pearson M."/>
            <person name="Poon T.W."/>
            <person name="Priest M."/>
            <person name="Roberts A."/>
            <person name="Saif S."/>
            <person name="Shea T."/>
            <person name="Sisk P."/>
            <person name="Sykes S."/>
            <person name="Wortman J."/>
            <person name="Nusbaum C."/>
            <person name="Birren B."/>
        </authorList>
    </citation>
    <scope>NUCLEOTIDE SEQUENCE [LARGE SCALE GENOMIC DNA]</scope>
    <source>
        <strain evidence="12">WRAIR2</strain>
    </source>
</reference>
<feature type="compositionally biased region" description="Polar residues" evidence="7">
    <location>
        <begin position="1362"/>
        <end position="1382"/>
    </location>
</feature>
<keyword evidence="3 5" id="KW-0175">Coiled coil</keyword>
<feature type="compositionally biased region" description="Polar residues" evidence="7">
    <location>
        <begin position="1052"/>
        <end position="1064"/>
    </location>
</feature>
<reference evidence="11" key="2">
    <citation type="submission" date="2020-05" db="UniProtKB">
        <authorList>
            <consortium name="EnsemblMetazoa"/>
        </authorList>
    </citation>
    <scope>IDENTIFICATION</scope>
    <source>
        <strain evidence="11">WRAIR2</strain>
    </source>
</reference>
<dbReference type="SMART" id="SM00055">
    <property type="entry name" value="FCH"/>
    <property type="match status" value="1"/>
</dbReference>
<evidence type="ECO:0000256" key="4">
    <source>
        <dbReference type="PROSITE-ProRule" id="PRU00192"/>
    </source>
</evidence>
<proteinExistence type="predicted"/>
<organism evidence="11 12">
    <name type="scientific">Anopheles dirus</name>
    <dbReference type="NCBI Taxonomy" id="7168"/>
    <lineage>
        <taxon>Eukaryota</taxon>
        <taxon>Metazoa</taxon>
        <taxon>Ecdysozoa</taxon>
        <taxon>Arthropoda</taxon>
        <taxon>Hexapoda</taxon>
        <taxon>Insecta</taxon>
        <taxon>Pterygota</taxon>
        <taxon>Neoptera</taxon>
        <taxon>Endopterygota</taxon>
        <taxon>Diptera</taxon>
        <taxon>Nematocera</taxon>
        <taxon>Culicoidea</taxon>
        <taxon>Culicidae</taxon>
        <taxon>Anophelinae</taxon>
        <taxon>Anopheles</taxon>
    </lineage>
</organism>
<feature type="region of interest" description="Disordered" evidence="7">
    <location>
        <begin position="1362"/>
        <end position="1411"/>
    </location>
</feature>
<dbReference type="InterPro" id="IPR031160">
    <property type="entry name" value="F_BAR_dom"/>
</dbReference>
<dbReference type="FunFam" id="2.30.30.40:FF:000136">
    <property type="entry name" value="Rho GTPase activating protein 4"/>
    <property type="match status" value="1"/>
</dbReference>
<dbReference type="CDD" id="cd04383">
    <property type="entry name" value="RhoGAP_srGAP"/>
    <property type="match status" value="1"/>
</dbReference>
<evidence type="ECO:0000256" key="2">
    <source>
        <dbReference type="ARBA" id="ARBA00022468"/>
    </source>
</evidence>
<dbReference type="Pfam" id="PF00611">
    <property type="entry name" value="FCH"/>
    <property type="match status" value="1"/>
</dbReference>
<feature type="domain" description="SH3" evidence="8">
    <location>
        <begin position="718"/>
        <end position="777"/>
    </location>
</feature>
<evidence type="ECO:0000313" key="11">
    <source>
        <dbReference type="EnsemblMetazoa" id="ADIR009166-PA"/>
    </source>
</evidence>
<feature type="region of interest" description="Disordered" evidence="7">
    <location>
        <begin position="781"/>
        <end position="804"/>
    </location>
</feature>
<dbReference type="CDD" id="cd07656">
    <property type="entry name" value="F-BAR_srGAP"/>
    <property type="match status" value="1"/>
</dbReference>
<dbReference type="InterPro" id="IPR001060">
    <property type="entry name" value="FCH_dom"/>
</dbReference>
<dbReference type="Proteomes" id="UP000075884">
    <property type="component" value="Unassembled WGS sequence"/>
</dbReference>
<dbReference type="Gene3D" id="2.30.30.40">
    <property type="entry name" value="SH3 Domains"/>
    <property type="match status" value="1"/>
</dbReference>
<dbReference type="PROSITE" id="PS50238">
    <property type="entry name" value="RHOGAP"/>
    <property type="match status" value="1"/>
</dbReference>
<dbReference type="Gene3D" id="1.10.555.10">
    <property type="entry name" value="Rho GTPase activation protein"/>
    <property type="match status" value="1"/>
</dbReference>
<feature type="compositionally biased region" description="Acidic residues" evidence="7">
    <location>
        <begin position="703"/>
        <end position="717"/>
    </location>
</feature>
<dbReference type="InterPro" id="IPR000198">
    <property type="entry name" value="RhoGAP_dom"/>
</dbReference>
<dbReference type="CDD" id="cd11809">
    <property type="entry name" value="SH3_srGAP"/>
    <property type="match status" value="1"/>
</dbReference>
<feature type="region of interest" description="Disordered" evidence="7">
    <location>
        <begin position="694"/>
        <end position="717"/>
    </location>
</feature>
<dbReference type="InterPro" id="IPR027267">
    <property type="entry name" value="AH/BAR_dom_sf"/>
</dbReference>
<dbReference type="SUPFAM" id="SSF48350">
    <property type="entry name" value="GTPase activation domain, GAP"/>
    <property type="match status" value="1"/>
</dbReference>
<sequence length="1411" mass="158012">MFQCIIQQRNGWIHQPSPEFRDVFPDIRQQLNEQLKFLDVRMEAQIALVQELQDFFRRRGEVELDYSKSLDKLAKSLQLRHKEQRQKREQWPMFSSYSCWQQLVNQTKSLSRDHAAMSEIYSTHLVARLQTVWDDVQRIYRKCREIGFETHVEILRILQELHTNMKTYHTLQTEAKEAEKKLRLAENQRMKLQQSVPKEKLDRSKKFRLIEKEVLKRKNKYTDARLKALKAKNEYQLCLEASNTTIHKYFVEDLSDLIDCMDLGFHSVVSRALLMHVSADQGRCRAVLHNAETLSHIVNSMDSRADKQKFLEQHSAAFMIPKRLEFQGQEEDVEPELQKALHQEMESRLMQLEQRVNNLRMESEEIWKTLETAEINLLDILNTKDYDCTGAFGDGAVAFQKPENTSVKLRSDKNEIEEFYITKIREYILATSRIARLDSKAEYLRNALAKDSAIKTDTLIKSNVPKRKRIGRMNKSGRPKLFGGSLEEYLEVSGEEIPLIVRSCIRVINLYGLHHQGIFRVSGSQVEISNFKEAFERGDDPLAEMTDASDINSVAGVLKLYLRELREPLFPLIYFDHFVQLAQLDSKHEIVSGIRKFFQSLPKSVVVVIRYLFAFLNHLSEYSDENMMDAYNLAICFGPTLMPAPEDKDQVQYQNQVNELIKNIIVHHAELFPKDLGGMQYEKFITSETFEDIDVGDSPTEQVSEDPDSEVYPSEDESDTFEAIVQFDFNARSERELSLRKGDTVILYNQVSNDWWRGAVNGKTGLIPDKYISLKIKDEDRDKSEHLKSSSSEESVRKRRPSGNISLNSQLSICTQNSNTLSNITCGSDYTTSTISATTAAAGGHGAVGSGGLPVTGGGGGTSSGSGVAGSAVGMLQSSLASPGHPQYQTIQHPSQILHSASAQAQTQQQQVAIVTHQPPLPSAHHAPPVIGEKLSSDLKDTDFIHYDSVDHLKASPYNYHDEPHSFENSFEFVEDMNLFTYETSKPSEPIYAEPTKITMNREKSPAADSGTSSNSNDDEPDNVEFRPRLGGMGDPPEHSKSTLGLNRRSESTLSASKTMTTESELIKPSATDDQSDQSRPMRKYHSKSFSLSENKLSLAAGGSGAGAGSATLNVFQQNRDLWQKRAAQSSYQNLTTSRILSRNRIAPDLVMDLPPSAINKETAHASRESLDSELEDMTSAERFAAQNQCTLKKNERFSNESPVYENNTVKKEVKLDVKCGIAMDKPKAEVKPQEISIKSSSAPCAALVEVPKILEECVSECKEDELVQKGAPAIGSTVVVPPLSPSPAPNATCSTGEGEAENTSALNEAAALLLVSASAGTSTKELNKSPIPARNTQKFVSQFADLHLTGGCLMKSTEGTSAAGVSSMAQEQQAKSLSSFKPQVKVKPQILKKPQVLPPQTPEMQRRNPD</sequence>
<dbReference type="Pfam" id="PF00620">
    <property type="entry name" value="RhoGAP"/>
    <property type="match status" value="1"/>
</dbReference>
<dbReference type="PROSITE" id="PS51741">
    <property type="entry name" value="F_BAR"/>
    <property type="match status" value="1"/>
</dbReference>
<evidence type="ECO:0008006" key="13">
    <source>
        <dbReference type="Google" id="ProtNLM"/>
    </source>
</evidence>
<dbReference type="SMART" id="SM00326">
    <property type="entry name" value="SH3"/>
    <property type="match status" value="1"/>
</dbReference>
<dbReference type="SMART" id="SM00324">
    <property type="entry name" value="RhoGAP"/>
    <property type="match status" value="1"/>
</dbReference>
<dbReference type="GO" id="GO:0005096">
    <property type="term" value="F:GTPase activator activity"/>
    <property type="evidence" value="ECO:0007669"/>
    <property type="project" value="UniProtKB-KW"/>
</dbReference>
<feature type="coiled-coil region" evidence="6">
    <location>
        <begin position="168"/>
        <end position="195"/>
    </location>
</feature>
<evidence type="ECO:0000259" key="10">
    <source>
        <dbReference type="PROSITE" id="PS51741"/>
    </source>
</evidence>
<name>A0A182NND1_9DIPT</name>
<dbReference type="InterPro" id="IPR001452">
    <property type="entry name" value="SH3_domain"/>
</dbReference>
<evidence type="ECO:0000256" key="1">
    <source>
        <dbReference type="ARBA" id="ARBA00022443"/>
    </source>
</evidence>
<dbReference type="STRING" id="7168.A0A182NND1"/>
<dbReference type="FunFam" id="1.10.555.10:FF:000026">
    <property type="entry name" value="Rho GTPase activating protein 4"/>
    <property type="match status" value="1"/>
</dbReference>
<feature type="region of interest" description="Disordered" evidence="7">
    <location>
        <begin position="990"/>
        <end position="1088"/>
    </location>
</feature>
<dbReference type="Pfam" id="PF00018">
    <property type="entry name" value="SH3_1"/>
    <property type="match status" value="1"/>
</dbReference>
<evidence type="ECO:0000256" key="6">
    <source>
        <dbReference type="SAM" id="Coils"/>
    </source>
</evidence>